<dbReference type="GO" id="GO:0005524">
    <property type="term" value="F:ATP binding"/>
    <property type="evidence" value="ECO:0007669"/>
    <property type="project" value="UniProtKB-KW"/>
</dbReference>
<keyword evidence="4 9" id="KW-0547">Nucleotide-binding</keyword>
<dbReference type="GO" id="GO:0016887">
    <property type="term" value="F:ATP hydrolysis activity"/>
    <property type="evidence" value="ECO:0007669"/>
    <property type="project" value="InterPro"/>
</dbReference>
<keyword evidence="5 9" id="KW-0067">ATP-binding</keyword>
<dbReference type="SUPFAM" id="SSF54849">
    <property type="entry name" value="GroEL-intermediate domain like"/>
    <property type="match status" value="1"/>
</dbReference>
<dbReference type="InterPro" id="IPR027413">
    <property type="entry name" value="GROEL-like_equatorial_sf"/>
</dbReference>
<dbReference type="PROSITE" id="PS00750">
    <property type="entry name" value="TCP1_1"/>
    <property type="match status" value="1"/>
</dbReference>
<evidence type="ECO:0000256" key="2">
    <source>
        <dbReference type="ARBA" id="ARBA00008020"/>
    </source>
</evidence>
<dbReference type="Gene3D" id="1.25.70.10">
    <property type="entry name" value="Transcription termination factor 3, mitochondrial"/>
    <property type="match status" value="1"/>
</dbReference>
<dbReference type="InterPro" id="IPR027409">
    <property type="entry name" value="GroEL-like_apical_dom_sf"/>
</dbReference>
<comment type="subcellular location">
    <subcellularLocation>
        <location evidence="1">Cytoplasm</location>
    </subcellularLocation>
</comment>
<dbReference type="PRINTS" id="PR00304">
    <property type="entry name" value="TCOMPLEXTCP1"/>
</dbReference>
<organism evidence="11 12">
    <name type="scientific">Chlorella sorokiniana</name>
    <name type="common">Freshwater green alga</name>
    <dbReference type="NCBI Taxonomy" id="3076"/>
    <lineage>
        <taxon>Eukaryota</taxon>
        <taxon>Viridiplantae</taxon>
        <taxon>Chlorophyta</taxon>
        <taxon>core chlorophytes</taxon>
        <taxon>Trebouxiophyceae</taxon>
        <taxon>Chlorellales</taxon>
        <taxon>Chlorellaceae</taxon>
        <taxon>Chlorella clade</taxon>
        <taxon>Chlorella</taxon>
    </lineage>
</organism>
<dbReference type="Gene3D" id="3.50.7.10">
    <property type="entry name" value="GroEL"/>
    <property type="match status" value="1"/>
</dbReference>
<dbReference type="FunFam" id="1.10.560.10:FF:000017">
    <property type="entry name" value="T-complex protein 1 subunit eta"/>
    <property type="match status" value="1"/>
</dbReference>
<comment type="similarity">
    <text evidence="2 9">Belongs to the TCP-1 chaperonin family.</text>
</comment>
<keyword evidence="3" id="KW-0963">Cytoplasm</keyword>
<evidence type="ECO:0000256" key="4">
    <source>
        <dbReference type="ARBA" id="ARBA00022741"/>
    </source>
</evidence>
<evidence type="ECO:0000256" key="10">
    <source>
        <dbReference type="SAM" id="MobiDB-lite"/>
    </source>
</evidence>
<evidence type="ECO:0000256" key="7">
    <source>
        <dbReference type="ARBA" id="ARBA00024677"/>
    </source>
</evidence>
<dbReference type="InterPro" id="IPR002194">
    <property type="entry name" value="Chaperonin_TCP-1_CS"/>
</dbReference>
<dbReference type="InterPro" id="IPR012716">
    <property type="entry name" value="Chap_CCT_beta"/>
</dbReference>
<dbReference type="EMBL" id="LHPG02000006">
    <property type="protein sequence ID" value="PRW57878.1"/>
    <property type="molecule type" value="Genomic_DNA"/>
</dbReference>
<proteinExistence type="inferred from homology"/>
<evidence type="ECO:0000256" key="6">
    <source>
        <dbReference type="ARBA" id="ARBA00023186"/>
    </source>
</evidence>
<dbReference type="InterPro" id="IPR002423">
    <property type="entry name" value="Cpn60/GroEL/TCP-1"/>
</dbReference>
<protein>
    <recommendedName>
        <fullName evidence="8">CCT-beta</fullName>
    </recommendedName>
</protein>
<gene>
    <name evidence="11" type="ORF">C2E21_3688</name>
</gene>
<dbReference type="SUPFAM" id="SSF52029">
    <property type="entry name" value="GroEL apical domain-like"/>
    <property type="match status" value="1"/>
</dbReference>
<dbReference type="PROSITE" id="PS00751">
    <property type="entry name" value="TCP1_2"/>
    <property type="match status" value="1"/>
</dbReference>
<dbReference type="InterPro" id="IPR053374">
    <property type="entry name" value="TCP-1_chaperonin"/>
</dbReference>
<evidence type="ECO:0000313" key="11">
    <source>
        <dbReference type="EMBL" id="PRW57878.1"/>
    </source>
</evidence>
<dbReference type="InterPro" id="IPR017998">
    <property type="entry name" value="Chaperone_TCP-1"/>
</dbReference>
<dbReference type="FunFam" id="3.50.7.10:FF:000002">
    <property type="entry name" value="T-complex protein 1 subunit beta"/>
    <property type="match status" value="1"/>
</dbReference>
<dbReference type="Gene3D" id="1.10.560.10">
    <property type="entry name" value="GroEL-like equatorial domain"/>
    <property type="match status" value="1"/>
</dbReference>
<dbReference type="OrthoDB" id="10248520at2759"/>
<dbReference type="CDD" id="cd03336">
    <property type="entry name" value="TCP1_beta"/>
    <property type="match status" value="1"/>
</dbReference>
<dbReference type="GO" id="GO:0140662">
    <property type="term" value="F:ATP-dependent protein folding chaperone"/>
    <property type="evidence" value="ECO:0007669"/>
    <property type="project" value="InterPro"/>
</dbReference>
<keyword evidence="12" id="KW-1185">Reference proteome</keyword>
<dbReference type="Proteomes" id="UP000239899">
    <property type="component" value="Unassembled WGS sequence"/>
</dbReference>
<keyword evidence="6 9" id="KW-0143">Chaperone</keyword>
<evidence type="ECO:0000256" key="5">
    <source>
        <dbReference type="ARBA" id="ARBA00022840"/>
    </source>
</evidence>
<dbReference type="STRING" id="3076.A0A2P6TUZ5"/>
<comment type="caution">
    <text evidence="11">The sequence shown here is derived from an EMBL/GenBank/DDBJ whole genome shotgun (WGS) entry which is preliminary data.</text>
</comment>
<dbReference type="GO" id="GO:0005832">
    <property type="term" value="C:chaperonin-containing T-complex"/>
    <property type="evidence" value="ECO:0007669"/>
    <property type="project" value="InterPro"/>
</dbReference>
<dbReference type="SUPFAM" id="SSF48592">
    <property type="entry name" value="GroEL equatorial domain-like"/>
    <property type="match status" value="1"/>
</dbReference>
<dbReference type="PROSITE" id="PS00995">
    <property type="entry name" value="TCP1_3"/>
    <property type="match status" value="1"/>
</dbReference>
<name>A0A2P6TUZ5_CHLSO</name>
<dbReference type="FunFam" id="3.30.260.10:FF:000025">
    <property type="entry name" value="Chaperonin containing TCP1 subunit 2"/>
    <property type="match status" value="1"/>
</dbReference>
<feature type="compositionally biased region" description="Low complexity" evidence="10">
    <location>
        <begin position="1065"/>
        <end position="1078"/>
    </location>
</feature>
<evidence type="ECO:0000256" key="1">
    <source>
        <dbReference type="ARBA" id="ARBA00004496"/>
    </source>
</evidence>
<dbReference type="NCBIfam" id="TIGR02341">
    <property type="entry name" value="chap_CCT_beta"/>
    <property type="match status" value="1"/>
</dbReference>
<reference evidence="11 12" key="1">
    <citation type="journal article" date="2018" name="Plant J.">
        <title>Genome sequences of Chlorella sorokiniana UTEX 1602 and Micractinium conductrix SAG 241.80: implications to maltose excretion by a green alga.</title>
        <authorList>
            <person name="Arriola M.B."/>
            <person name="Velmurugan N."/>
            <person name="Zhang Y."/>
            <person name="Plunkett M.H."/>
            <person name="Hondzo H."/>
            <person name="Barney B.M."/>
        </authorList>
    </citation>
    <scope>NUCLEOTIDE SEQUENCE [LARGE SCALE GENOMIC DNA]</scope>
    <source>
        <strain evidence="12">UTEX 1602</strain>
    </source>
</reference>
<dbReference type="InterPro" id="IPR038538">
    <property type="entry name" value="MTERF_sf"/>
</dbReference>
<dbReference type="InterPro" id="IPR027410">
    <property type="entry name" value="TCP-1-like_intermed_sf"/>
</dbReference>
<dbReference type="NCBIfam" id="NF041083">
    <property type="entry name" value="thermosome_beta"/>
    <property type="match status" value="1"/>
</dbReference>
<evidence type="ECO:0000256" key="3">
    <source>
        <dbReference type="ARBA" id="ARBA00022490"/>
    </source>
</evidence>
<evidence type="ECO:0000256" key="8">
    <source>
        <dbReference type="ARBA" id="ARBA00033237"/>
    </source>
</evidence>
<dbReference type="PANTHER" id="PTHR11353">
    <property type="entry name" value="CHAPERONIN"/>
    <property type="match status" value="1"/>
</dbReference>
<dbReference type="Gene3D" id="3.30.260.10">
    <property type="entry name" value="TCP-1-like chaperonin intermediate domain"/>
    <property type="match status" value="1"/>
</dbReference>
<accession>A0A2P6TUZ5</accession>
<dbReference type="GO" id="GO:0051082">
    <property type="term" value="F:unfolded protein binding"/>
    <property type="evidence" value="ECO:0007669"/>
    <property type="project" value="InterPro"/>
</dbReference>
<dbReference type="Pfam" id="PF00118">
    <property type="entry name" value="Cpn60_TCP1"/>
    <property type="match status" value="1"/>
</dbReference>
<comment type="function">
    <text evidence="7">Molecular chaperone; assists the folding of proteins upon ATP hydrolysis. Known to play a role, in vitro, in the folding of actin and tubulin.</text>
</comment>
<dbReference type="AlphaFoldDB" id="A0A2P6TUZ5"/>
<evidence type="ECO:0000256" key="9">
    <source>
        <dbReference type="RuleBase" id="RU004187"/>
    </source>
</evidence>
<evidence type="ECO:0000313" key="12">
    <source>
        <dbReference type="Proteomes" id="UP000239899"/>
    </source>
</evidence>
<feature type="region of interest" description="Disordered" evidence="10">
    <location>
        <begin position="1056"/>
        <end position="1078"/>
    </location>
</feature>
<sequence length="1150" mass="122578">MAIPSNFTQSVLAAGAQEDKGETARLASFVGAMAIADLVKSTLGPKGMDKILQSMSRGREVMVTNDGATILKSLYVDNPAAKVLVDISKTQDDEVGDGTTSVVVLAGELLREAEQLVNQKIHPMVIIAGFREAAEAARQRLVAIAADNKADPQAFRRDLINIAKTTLSSKILTQEKEHFAELAVDAVLRLKGSTNLDAIQIIKKPGGTIKDSFLDEGFILDKRIGVGQPKRIEDAKILVANTAMDTDKIKIYGARVRVDSMAKVADIEAAEKHKMREKCEKIVAHGINCFVNRQLIYNFPEQLFADAGIMAIEHADFDGIERLALVTGGEIASTFDDPGSVKLGHCKVIEEMMIGEDRMIHFSGCALNEACTIVLRGASHHVLDEAERSLHDALCVLSQTVRDSRVLLGGGWAEMQMARVVDDLAARTPGKKSLAMAAFGRALRQIPTIICDNAGLDSAEIVSQMRAAHAAEPEAATAGVDVTTGGVGDMRQLGIFEAFKVKHAALLSATEAAEMILRVDDIIRAAPRQREGIAPDIALQTTGTAPAMQLGVLLLLLQAACLSGVLAQNGQLQPGVYTIKLQSRPSCPNSQNGYLTGFKGRDTLGLTLTYPQDWFGLWIVRNGGDFNVLNVPINIQNYGKAQVRQASWLSQFNPNNPVCKPNVPAVLSRNAPVLDQKWFLTPKPSVSALDQFYILKNSNSCPYRFFGFPRQQCRAQPTTAFDGIAVAPTFIFEIVSPTAPAVLGGFVEAAKLKVFVALPQGRAPFTFEVEGRLQGTTKAVMATKGAGTVDPEDATQVFFSFAAGWTAGSTYEFRARARNAVDVSAWSPWEAVVADPARNLGLSAGQLAAAVRRDAALLALPPETLEEQAAALQEELGLSGQQFAELAAACPAALANLADCIEELTFAASGLAGDYGEAEACRMMTTCPALLSSDARTRRRSEATLGLLWVAHPRGLALRRPQLLCAELAEPASVATRLLLQICFGLSPAEVYELLECAASSEAEQLACRLSYAQMHGLPVEAAPASGMVAASSSSSGLADSSPAAAASTATATAAVGEPVPEQCTMPPATAPTTARPAGLSVDEMTSLPQEQLLSRMQQLASTAGLPWPGRANFAAFTASFAKRSEWRHLRASAAAESARLLRLLRSVAS</sequence>